<feature type="domain" description="Mammalian cell entry C-terminal" evidence="2">
    <location>
        <begin position="126"/>
        <end position="296"/>
    </location>
</feature>
<evidence type="ECO:0000259" key="1">
    <source>
        <dbReference type="Pfam" id="PF02470"/>
    </source>
</evidence>
<dbReference type="PANTHER" id="PTHR33371:SF15">
    <property type="entry name" value="LIPOPROTEIN LPRN"/>
    <property type="match status" value="1"/>
</dbReference>
<accession>A0ABR7KYQ4</accession>
<evidence type="ECO:0000259" key="2">
    <source>
        <dbReference type="Pfam" id="PF11887"/>
    </source>
</evidence>
<name>A0ABR7KYQ4_9PSEU</name>
<sequence>MRTRLRLAAAVLVVPLAAGCGSVGGLYDMPLPGGADLGDHPFRVTAQFRDVLDLVPQSGVKVGDVSVGRVETIELAPDGRTALVTVVVNGSVSLPANSVARLRMSSVLGEKFIELDAPPNESPDGKLSEGDEIPLERTDRNPQIEEVFGALSLLLNGGGVGQIQQITKELNAAYGGNEDAIRSLLKNMNTFVSGLDARKNEITRALDGMGKLAESLGSRKEQIANMIDNLTPGIETLSQQREKLVGMLGALDMLSDVAVDTVKRSKDDIIADLRALEPTLRKLAEAGADIPRAMEMLLTFPFPDSALDAIKGDYLNTYLKLDAKVAPPQTIAGAPSLPLPSNEQGGR</sequence>
<protein>
    <submittedName>
        <fullName evidence="3">MCE family protein</fullName>
    </submittedName>
</protein>
<dbReference type="Proteomes" id="UP000734823">
    <property type="component" value="Unassembled WGS sequence"/>
</dbReference>
<dbReference type="PROSITE" id="PS51257">
    <property type="entry name" value="PROKAR_LIPOPROTEIN"/>
    <property type="match status" value="1"/>
</dbReference>
<evidence type="ECO:0000313" key="4">
    <source>
        <dbReference type="Proteomes" id="UP000734823"/>
    </source>
</evidence>
<gene>
    <name evidence="3" type="ORF">GPZ80_00095</name>
</gene>
<dbReference type="PANTHER" id="PTHR33371">
    <property type="entry name" value="INTERMEMBRANE PHOSPHOLIPID TRANSPORT SYSTEM BINDING PROTEIN MLAD-RELATED"/>
    <property type="match status" value="1"/>
</dbReference>
<dbReference type="Pfam" id="PF11887">
    <property type="entry name" value="Mce4_CUP1"/>
    <property type="match status" value="1"/>
</dbReference>
<proteinExistence type="predicted"/>
<dbReference type="InterPro" id="IPR052336">
    <property type="entry name" value="MlaD_Phospholipid_Transporter"/>
</dbReference>
<dbReference type="RefSeq" id="WP_187217658.1">
    <property type="nucleotide sequence ID" value="NZ_JABVED010000001.1"/>
</dbReference>
<comment type="caution">
    <text evidence="3">The sequence shown here is derived from an EMBL/GenBank/DDBJ whole genome shotgun (WGS) entry which is preliminary data.</text>
</comment>
<feature type="domain" description="Mce/MlaD" evidence="1">
    <location>
        <begin position="43"/>
        <end position="117"/>
    </location>
</feature>
<reference evidence="3 4" key="1">
    <citation type="submission" date="2020-06" db="EMBL/GenBank/DDBJ databases">
        <title>Actinokineospora xiongansis sp. nov., isolated from soil of Baiyangdian.</title>
        <authorList>
            <person name="Zhang X."/>
        </authorList>
    </citation>
    <scope>NUCLEOTIDE SEQUENCE [LARGE SCALE GENOMIC DNA]</scope>
    <source>
        <strain evidence="3 4">HBU206404</strain>
    </source>
</reference>
<dbReference type="InterPro" id="IPR003399">
    <property type="entry name" value="Mce/MlaD"/>
</dbReference>
<organism evidence="3 4">
    <name type="scientific">Actinokineospora xionganensis</name>
    <dbReference type="NCBI Taxonomy" id="2684470"/>
    <lineage>
        <taxon>Bacteria</taxon>
        <taxon>Bacillati</taxon>
        <taxon>Actinomycetota</taxon>
        <taxon>Actinomycetes</taxon>
        <taxon>Pseudonocardiales</taxon>
        <taxon>Pseudonocardiaceae</taxon>
        <taxon>Actinokineospora</taxon>
    </lineage>
</organism>
<keyword evidence="4" id="KW-1185">Reference proteome</keyword>
<evidence type="ECO:0000313" key="3">
    <source>
        <dbReference type="EMBL" id="MBC6445578.1"/>
    </source>
</evidence>
<dbReference type="InterPro" id="IPR024516">
    <property type="entry name" value="Mce_C"/>
</dbReference>
<dbReference type="NCBIfam" id="TIGR00996">
    <property type="entry name" value="Mtu_fam_mce"/>
    <property type="match status" value="1"/>
</dbReference>
<dbReference type="EMBL" id="JABVED010000001">
    <property type="protein sequence ID" value="MBC6445578.1"/>
    <property type="molecule type" value="Genomic_DNA"/>
</dbReference>
<dbReference type="InterPro" id="IPR005693">
    <property type="entry name" value="Mce"/>
</dbReference>
<dbReference type="Pfam" id="PF02470">
    <property type="entry name" value="MlaD"/>
    <property type="match status" value="1"/>
</dbReference>